<feature type="binding site" evidence="9">
    <location>
        <position position="149"/>
    </location>
    <ligand>
        <name>substrate</name>
    </ligand>
</feature>
<dbReference type="Proteomes" id="UP000295636">
    <property type="component" value="Unassembled WGS sequence"/>
</dbReference>
<dbReference type="OrthoDB" id="9808275at2"/>
<keyword evidence="4 11" id="KW-0378">Hydrolase</keyword>
<evidence type="ECO:0000256" key="3">
    <source>
        <dbReference type="ARBA" id="ARBA00022723"/>
    </source>
</evidence>
<comment type="cofactor">
    <cofactor evidence="11">
        <name>NAD(+)</name>
        <dbReference type="ChEBI" id="CHEBI:57540"/>
    </cofactor>
    <text evidence="11">Binds 1 NAD(+) per subunit.</text>
</comment>
<dbReference type="SUPFAM" id="SSF51735">
    <property type="entry name" value="NAD(P)-binding Rossmann-fold domains"/>
    <property type="match status" value="1"/>
</dbReference>
<dbReference type="AlphaFoldDB" id="A0A4V2ZRV8"/>
<dbReference type="GO" id="GO:0004553">
    <property type="term" value="F:hydrolase activity, hydrolyzing O-glycosyl compounds"/>
    <property type="evidence" value="ECO:0007669"/>
    <property type="project" value="InterPro"/>
</dbReference>
<evidence type="ECO:0000256" key="11">
    <source>
        <dbReference type="RuleBase" id="RU361152"/>
    </source>
</evidence>
<keyword evidence="5 11" id="KW-0520">NAD</keyword>
<evidence type="ECO:0000259" key="12">
    <source>
        <dbReference type="Pfam" id="PF11975"/>
    </source>
</evidence>
<protein>
    <recommendedName>
        <fullName evidence="12">Glycosyl hydrolase family 4 C-terminal domain-containing protein</fullName>
    </recommendedName>
</protein>
<comment type="caution">
    <text evidence="13">The sequence shown here is derived from an EMBL/GenBank/DDBJ whole genome shotgun (WGS) entry which is preliminary data.</text>
</comment>
<dbReference type="InterPro" id="IPR053715">
    <property type="entry name" value="GH4_Enzyme_sf"/>
</dbReference>
<evidence type="ECO:0000256" key="5">
    <source>
        <dbReference type="ARBA" id="ARBA00023027"/>
    </source>
</evidence>
<keyword evidence="10" id="KW-0533">Nickel</keyword>
<dbReference type="Pfam" id="PF02056">
    <property type="entry name" value="Glyco_hydro_4"/>
    <property type="match status" value="1"/>
</dbReference>
<name>A0A4V2ZRV8_9BACL</name>
<dbReference type="InterPro" id="IPR019802">
    <property type="entry name" value="GlycHydrolase_4_CS"/>
</dbReference>
<dbReference type="PRINTS" id="PR00732">
    <property type="entry name" value="GLHYDRLASE4"/>
</dbReference>
<dbReference type="PANTHER" id="PTHR32092:SF6">
    <property type="entry name" value="ALPHA-GALACTOSIDASE"/>
    <property type="match status" value="1"/>
</dbReference>
<dbReference type="Gene3D" id="3.90.1820.10">
    <property type="entry name" value="AglA-like glucosidase"/>
    <property type="match status" value="1"/>
</dbReference>
<comment type="similarity">
    <text evidence="2 11">Belongs to the glycosyl hydrolase 4 family.</text>
</comment>
<dbReference type="GO" id="GO:0046872">
    <property type="term" value="F:metal ion binding"/>
    <property type="evidence" value="ECO:0007669"/>
    <property type="project" value="UniProtKB-KW"/>
</dbReference>
<keyword evidence="7" id="KW-0119">Carbohydrate metabolism</keyword>
<dbReference type="GO" id="GO:0005975">
    <property type="term" value="P:carbohydrate metabolic process"/>
    <property type="evidence" value="ECO:0007669"/>
    <property type="project" value="InterPro"/>
</dbReference>
<organism evidence="13 14">
    <name type="scientific">Paenibacillus piri</name>
    <dbReference type="NCBI Taxonomy" id="2547395"/>
    <lineage>
        <taxon>Bacteria</taxon>
        <taxon>Bacillati</taxon>
        <taxon>Bacillota</taxon>
        <taxon>Bacilli</taxon>
        <taxon>Bacillales</taxon>
        <taxon>Paenibacillaceae</taxon>
        <taxon>Paenibacillus</taxon>
    </lineage>
</organism>
<keyword evidence="3 10" id="KW-0479">Metal-binding</keyword>
<evidence type="ECO:0000313" key="14">
    <source>
        <dbReference type="Proteomes" id="UP000295636"/>
    </source>
</evidence>
<proteinExistence type="inferred from homology"/>
<evidence type="ECO:0000256" key="4">
    <source>
        <dbReference type="ARBA" id="ARBA00022801"/>
    </source>
</evidence>
<dbReference type="InterPro" id="IPR022616">
    <property type="entry name" value="Glyco_hydro_4_C"/>
</dbReference>
<evidence type="ECO:0000256" key="6">
    <source>
        <dbReference type="ARBA" id="ARBA00023211"/>
    </source>
</evidence>
<dbReference type="PANTHER" id="PTHR32092">
    <property type="entry name" value="6-PHOSPHO-BETA-GLUCOSIDASE-RELATED"/>
    <property type="match status" value="1"/>
</dbReference>
<dbReference type="Pfam" id="PF11975">
    <property type="entry name" value="Glyco_hydro_4C"/>
    <property type="match status" value="1"/>
</dbReference>
<keyword evidence="10" id="KW-0408">Iron</keyword>
<keyword evidence="10" id="KW-0170">Cobalt</keyword>
<evidence type="ECO:0000256" key="1">
    <source>
        <dbReference type="ARBA" id="ARBA00001936"/>
    </source>
</evidence>
<keyword evidence="14" id="KW-1185">Reference proteome</keyword>
<dbReference type="InterPro" id="IPR001088">
    <property type="entry name" value="Glyco_hydro_4"/>
</dbReference>
<comment type="cofactor">
    <cofactor evidence="1">
        <name>Mn(2+)</name>
        <dbReference type="ChEBI" id="CHEBI:29035"/>
    </cofactor>
</comment>
<accession>A0A4V2ZRV8</accession>
<evidence type="ECO:0000256" key="9">
    <source>
        <dbReference type="PIRSR" id="PIRSR601088-2"/>
    </source>
</evidence>
<dbReference type="RefSeq" id="WP_133236810.1">
    <property type="nucleotide sequence ID" value="NZ_SMRT01000035.1"/>
</dbReference>
<dbReference type="InterPro" id="IPR015955">
    <property type="entry name" value="Lactate_DH/Glyco_Ohase_4_C"/>
</dbReference>
<evidence type="ECO:0000256" key="10">
    <source>
        <dbReference type="PIRSR" id="PIRSR601088-3"/>
    </source>
</evidence>
<dbReference type="EMBL" id="SMRT01000035">
    <property type="protein sequence ID" value="TDF89798.1"/>
    <property type="molecule type" value="Genomic_DNA"/>
</dbReference>
<dbReference type="InterPro" id="IPR036291">
    <property type="entry name" value="NAD(P)-bd_dom_sf"/>
</dbReference>
<evidence type="ECO:0000256" key="7">
    <source>
        <dbReference type="ARBA" id="ARBA00023277"/>
    </source>
</evidence>
<dbReference type="GO" id="GO:0016616">
    <property type="term" value="F:oxidoreductase activity, acting on the CH-OH group of donors, NAD or NADP as acceptor"/>
    <property type="evidence" value="ECO:0007669"/>
    <property type="project" value="InterPro"/>
</dbReference>
<feature type="binding site" evidence="10">
    <location>
        <position position="171"/>
    </location>
    <ligand>
        <name>Mn(2+)</name>
        <dbReference type="ChEBI" id="CHEBI:29035"/>
    </ligand>
</feature>
<reference evidence="13 14" key="1">
    <citation type="submission" date="2019-03" db="EMBL/GenBank/DDBJ databases">
        <title>This is whole genome sequence of Paenibacillus sp MS74 strain.</title>
        <authorList>
            <person name="Trinh H.N."/>
        </authorList>
    </citation>
    <scope>NUCLEOTIDE SEQUENCE [LARGE SCALE GENOMIC DNA]</scope>
    <source>
        <strain evidence="13 14">MS74</strain>
    </source>
</reference>
<dbReference type="SUPFAM" id="SSF56327">
    <property type="entry name" value="LDH C-terminal domain-like"/>
    <property type="match status" value="1"/>
</dbReference>
<keyword evidence="6 10" id="KW-0464">Manganese</keyword>
<feature type="domain" description="Glycosyl hydrolase family 4 C-terminal" evidence="12">
    <location>
        <begin position="212"/>
        <end position="433"/>
    </location>
</feature>
<sequence>MDSIVLTVIGGGSVNWMAGLMRDIYLLDEIGGGEIRLVDPNREHVEAVAAMLHTFNRLRGKAYRIRIVQNRKEALQGADFVLTTFSPGAMDAFWNDLELPIQYGIRQPVSMTVGPCGISASLRTVPVAYELVQEMEEMCPGAWLLNVTNPMSAVTRAMNMAARTVKVVGMCHELHAAPKYFGPMLGLHKPEGMNVTDYLYRWLPEQGLRYTVAGINHFIWLTKAELHGKDVLPQIRDYARDRRELADDPAGGQANDSFHNRSAAKLALCRHFGYLPLAGDRHLIEFYPSLCNVRNGYGMKYGVLKTTVDARRLTKVHQLDHIRQLASGVKEVSWQQSGEEMSEIMKAIVTGSETTAVVNVPNGGQLANMPGDVIVETLATVDRSGVHPWASGELPGPIGSLCRLHADVHELTVKAALEGSRATLLEALSFDPLSGLADFSELGELADALLRANQMWLPRFFDKRARP</sequence>
<evidence type="ECO:0000313" key="13">
    <source>
        <dbReference type="EMBL" id="TDF89798.1"/>
    </source>
</evidence>
<feature type="binding site" evidence="10">
    <location>
        <position position="217"/>
    </location>
    <ligand>
        <name>Mn(2+)</name>
        <dbReference type="ChEBI" id="CHEBI:29035"/>
    </ligand>
</feature>
<dbReference type="PROSITE" id="PS01324">
    <property type="entry name" value="GLYCOSYL_HYDROL_F4"/>
    <property type="match status" value="1"/>
</dbReference>
<gene>
    <name evidence="13" type="ORF">E1757_34400</name>
</gene>
<evidence type="ECO:0000256" key="2">
    <source>
        <dbReference type="ARBA" id="ARBA00010141"/>
    </source>
</evidence>
<evidence type="ECO:0000256" key="8">
    <source>
        <dbReference type="ARBA" id="ARBA00023295"/>
    </source>
</evidence>
<keyword evidence="8 11" id="KW-0326">Glycosidase</keyword>